<geneLocation type="plasmid" evidence="3">
    <name>unnamed</name>
</geneLocation>
<accession>A0ABS9T7F7</accession>
<feature type="transmembrane region" description="Helical" evidence="2">
    <location>
        <begin position="54"/>
        <end position="75"/>
    </location>
</feature>
<evidence type="ECO:0000256" key="2">
    <source>
        <dbReference type="SAM" id="Phobius"/>
    </source>
</evidence>
<gene>
    <name evidence="3" type="ORF">MMF94_02000</name>
</gene>
<dbReference type="RefSeq" id="WP_241034301.1">
    <property type="nucleotide sequence ID" value="NZ_BAAAJF010000034.1"/>
</dbReference>
<organism evidence="3 4">
    <name type="scientific">Pseudonocardia alaniniphila</name>
    <dbReference type="NCBI Taxonomy" id="75291"/>
    <lineage>
        <taxon>Bacteria</taxon>
        <taxon>Bacillati</taxon>
        <taxon>Actinomycetota</taxon>
        <taxon>Actinomycetes</taxon>
        <taxon>Pseudonocardiales</taxon>
        <taxon>Pseudonocardiaceae</taxon>
        <taxon>Pseudonocardia</taxon>
    </lineage>
</organism>
<keyword evidence="4" id="KW-1185">Reference proteome</keyword>
<keyword evidence="2" id="KW-0812">Transmembrane</keyword>
<name>A0ABS9T7F7_9PSEU</name>
<evidence type="ECO:0000313" key="3">
    <source>
        <dbReference type="EMBL" id="MCH6164441.1"/>
    </source>
</evidence>
<keyword evidence="2" id="KW-1133">Transmembrane helix</keyword>
<keyword evidence="2" id="KW-0472">Membrane</keyword>
<protein>
    <submittedName>
        <fullName evidence="3">Uncharacterized protein</fullName>
    </submittedName>
</protein>
<evidence type="ECO:0000256" key="1">
    <source>
        <dbReference type="SAM" id="MobiDB-lite"/>
    </source>
</evidence>
<sequence>MSERDIALRSLHDIGLASWFGGSLAGAVAVNGAAGDLPDERQRLPAACAGWARWTPVNVAAILAYLAGATGLLLADKDRVLGKEGVGATAVAKVALTGVALGVTAYSGVLGRKLGQAEGVPVDGATDPNPDTPPDVASTQRQMAVCQWMVPALTGGLVVLDAVHDEKRRLNRGLPAILAKLARPLHRGN</sequence>
<evidence type="ECO:0000313" key="4">
    <source>
        <dbReference type="Proteomes" id="UP001299970"/>
    </source>
</evidence>
<feature type="region of interest" description="Disordered" evidence="1">
    <location>
        <begin position="119"/>
        <end position="138"/>
    </location>
</feature>
<dbReference type="Proteomes" id="UP001299970">
    <property type="component" value="Unassembled WGS sequence"/>
</dbReference>
<reference evidence="3 4" key="1">
    <citation type="submission" date="2022-03" db="EMBL/GenBank/DDBJ databases">
        <title>Pseudonocardia alaer sp. nov., a novel actinomycete isolated from reed forest soil.</title>
        <authorList>
            <person name="Wang L."/>
        </authorList>
    </citation>
    <scope>NUCLEOTIDE SEQUENCE [LARGE SCALE GENOMIC DNA]</scope>
    <source>
        <strain evidence="3 4">Y-16303</strain>
        <plasmid evidence="3">unnamed</plasmid>
    </source>
</reference>
<keyword evidence="3" id="KW-0614">Plasmid</keyword>
<dbReference type="EMBL" id="JAKXMK010000002">
    <property type="protein sequence ID" value="MCH6164441.1"/>
    <property type="molecule type" value="Genomic_DNA"/>
</dbReference>
<proteinExistence type="predicted"/>
<comment type="caution">
    <text evidence="3">The sequence shown here is derived from an EMBL/GenBank/DDBJ whole genome shotgun (WGS) entry which is preliminary data.</text>
</comment>